<dbReference type="EMBL" id="CVRI01000064">
    <property type="protein sequence ID" value="CRL05633.1"/>
    <property type="molecule type" value="Genomic_DNA"/>
</dbReference>
<gene>
    <name evidence="1" type="ORF">CLUMA_CG018399</name>
</gene>
<evidence type="ECO:0000313" key="2">
    <source>
        <dbReference type="Proteomes" id="UP000183832"/>
    </source>
</evidence>
<protein>
    <submittedName>
        <fullName evidence="1">CLUMA_CG018399, isoform A</fullName>
    </submittedName>
</protein>
<proteinExistence type="predicted"/>
<dbReference type="Proteomes" id="UP000183832">
    <property type="component" value="Unassembled WGS sequence"/>
</dbReference>
<name>A0A1J1J446_9DIPT</name>
<accession>A0A1J1J446</accession>
<evidence type="ECO:0000313" key="1">
    <source>
        <dbReference type="EMBL" id="CRL05633.1"/>
    </source>
</evidence>
<dbReference type="AlphaFoldDB" id="A0A1J1J446"/>
<organism evidence="1 2">
    <name type="scientific">Clunio marinus</name>
    <dbReference type="NCBI Taxonomy" id="568069"/>
    <lineage>
        <taxon>Eukaryota</taxon>
        <taxon>Metazoa</taxon>
        <taxon>Ecdysozoa</taxon>
        <taxon>Arthropoda</taxon>
        <taxon>Hexapoda</taxon>
        <taxon>Insecta</taxon>
        <taxon>Pterygota</taxon>
        <taxon>Neoptera</taxon>
        <taxon>Endopterygota</taxon>
        <taxon>Diptera</taxon>
        <taxon>Nematocera</taxon>
        <taxon>Chironomoidea</taxon>
        <taxon>Chironomidae</taxon>
        <taxon>Clunio</taxon>
    </lineage>
</organism>
<reference evidence="1 2" key="1">
    <citation type="submission" date="2015-04" db="EMBL/GenBank/DDBJ databases">
        <authorList>
            <person name="Syromyatnikov M.Y."/>
            <person name="Popov V.N."/>
        </authorList>
    </citation>
    <scope>NUCLEOTIDE SEQUENCE [LARGE SCALE GENOMIC DNA]</scope>
</reference>
<sequence>MPLNYFCLLAITKTQCWSVYRKRSYEVILVINKNCAPDGHHSPTLKLSSLFSQRNVVNFILFTEVKLKSIRVKCVEQSC</sequence>
<keyword evidence="2" id="KW-1185">Reference proteome</keyword>